<dbReference type="AlphaFoldDB" id="A0A1G7B0S8"/>
<dbReference type="RefSeq" id="WP_092784566.1">
    <property type="nucleotide sequence ID" value="NZ_FNAP01000004.1"/>
</dbReference>
<sequence length="94" mass="10150">MFGLSLGKVLFTAVVVVVVWGAFKYYSRAVGGRTPGDRPSLRERVEKAAEDAVRKRMDERGHGTAPPPAEDLVRCPNCGAWHAKGAACDCGYGR</sequence>
<accession>A0A1G7B0S8</accession>
<name>A0A1G7B0S8_9PROT</name>
<gene>
    <name evidence="2" type="ORF">SAMN05421720_104179</name>
</gene>
<reference evidence="2 3" key="1">
    <citation type="submission" date="2016-10" db="EMBL/GenBank/DDBJ databases">
        <authorList>
            <person name="de Groot N.N."/>
        </authorList>
    </citation>
    <scope>NUCLEOTIDE SEQUENCE [LARGE SCALE GENOMIC DNA]</scope>
    <source>
        <strain evidence="2 3">ATCC 700224</strain>
    </source>
</reference>
<dbReference type="STRING" id="69960.SAMN05421720_104179"/>
<evidence type="ECO:0000313" key="2">
    <source>
        <dbReference type="EMBL" id="SDE20689.1"/>
    </source>
</evidence>
<evidence type="ECO:0000313" key="3">
    <source>
        <dbReference type="Proteomes" id="UP000199412"/>
    </source>
</evidence>
<dbReference type="EMBL" id="FNAP01000004">
    <property type="protein sequence ID" value="SDE20689.1"/>
    <property type="molecule type" value="Genomic_DNA"/>
</dbReference>
<keyword evidence="1" id="KW-1133">Transmembrane helix</keyword>
<feature type="transmembrane region" description="Helical" evidence="1">
    <location>
        <begin position="6"/>
        <end position="23"/>
    </location>
</feature>
<protein>
    <submittedName>
        <fullName evidence="2">Uncharacterized protein</fullName>
    </submittedName>
</protein>
<evidence type="ECO:0000256" key="1">
    <source>
        <dbReference type="SAM" id="Phobius"/>
    </source>
</evidence>
<keyword evidence="3" id="KW-1185">Reference proteome</keyword>
<organism evidence="2 3">
    <name type="scientific">Rhodospira trueperi</name>
    <dbReference type="NCBI Taxonomy" id="69960"/>
    <lineage>
        <taxon>Bacteria</taxon>
        <taxon>Pseudomonadati</taxon>
        <taxon>Pseudomonadota</taxon>
        <taxon>Alphaproteobacteria</taxon>
        <taxon>Rhodospirillales</taxon>
        <taxon>Rhodospirillaceae</taxon>
        <taxon>Rhodospira</taxon>
    </lineage>
</organism>
<proteinExistence type="predicted"/>
<dbReference type="OrthoDB" id="7366267at2"/>
<dbReference type="Proteomes" id="UP000199412">
    <property type="component" value="Unassembled WGS sequence"/>
</dbReference>
<keyword evidence="1" id="KW-0472">Membrane</keyword>
<keyword evidence="1" id="KW-0812">Transmembrane</keyword>